<dbReference type="OrthoDB" id="10509278at2759"/>
<gene>
    <name evidence="2" type="ORF">jhhlp_007514</name>
</gene>
<dbReference type="VEuPathDB" id="FungiDB:jhhlp_007514"/>
<evidence type="ECO:0000313" key="3">
    <source>
        <dbReference type="Proteomes" id="UP000233524"/>
    </source>
</evidence>
<keyword evidence="3" id="KW-1185">Reference proteome</keyword>
<dbReference type="Proteomes" id="UP000233524">
    <property type="component" value="Unassembled WGS sequence"/>
</dbReference>
<feature type="transmembrane region" description="Helical" evidence="1">
    <location>
        <begin position="226"/>
        <end position="246"/>
    </location>
</feature>
<reference evidence="2 3" key="1">
    <citation type="journal article" date="2017" name="G3 (Bethesda)">
        <title>First Draft Genome Sequence of the Pathogenic Fungus Lomentospora prolificans (Formerly Scedosporium prolificans).</title>
        <authorList>
            <person name="Luo R."/>
            <person name="Zimin A."/>
            <person name="Workman R."/>
            <person name="Fan Y."/>
            <person name="Pertea G."/>
            <person name="Grossman N."/>
            <person name="Wear M.P."/>
            <person name="Jia B."/>
            <person name="Miller H."/>
            <person name="Casadevall A."/>
            <person name="Timp W."/>
            <person name="Zhang S.X."/>
            <person name="Salzberg S.L."/>
        </authorList>
    </citation>
    <scope>NUCLEOTIDE SEQUENCE [LARGE SCALE GENOMIC DNA]</scope>
    <source>
        <strain evidence="2 3">JHH-5317</strain>
    </source>
</reference>
<dbReference type="AlphaFoldDB" id="A0A2N3N195"/>
<evidence type="ECO:0008006" key="4">
    <source>
        <dbReference type="Google" id="ProtNLM"/>
    </source>
</evidence>
<evidence type="ECO:0000313" key="2">
    <source>
        <dbReference type="EMBL" id="PKS06197.1"/>
    </source>
</evidence>
<keyword evidence="1" id="KW-0472">Membrane</keyword>
<sequence length="262" mass="29480">MEQRRQSDLEPVWIVTQPPDKRRGRWRIWQYPPSVWGLWIALPILAVASIFEMVLKINAPRANFRDIQADSSGLRPVAQVVESTMEPWPSSIQRGELEMQTVAAALALVEVVALGFFVLRVVRKQPFQIPLNGRIGMLVAIAIIDIFALATLVFIFVVNYRSAQYDADYALHEGEKAWALNSGGGIFTYDQGTFTTETWACGVKDLPTFDGRFGGELSKACKEEQAARYLMIVISAMLLVVFELVFRDKIDGTGLFAVPYYR</sequence>
<feature type="transmembrane region" description="Helical" evidence="1">
    <location>
        <begin position="102"/>
        <end position="123"/>
    </location>
</feature>
<accession>A0A2N3N195</accession>
<feature type="transmembrane region" description="Helical" evidence="1">
    <location>
        <begin position="36"/>
        <end position="55"/>
    </location>
</feature>
<keyword evidence="1" id="KW-1133">Transmembrane helix</keyword>
<feature type="transmembrane region" description="Helical" evidence="1">
    <location>
        <begin position="135"/>
        <end position="158"/>
    </location>
</feature>
<evidence type="ECO:0000256" key="1">
    <source>
        <dbReference type="SAM" id="Phobius"/>
    </source>
</evidence>
<proteinExistence type="predicted"/>
<organism evidence="2 3">
    <name type="scientific">Lomentospora prolificans</name>
    <dbReference type="NCBI Taxonomy" id="41688"/>
    <lineage>
        <taxon>Eukaryota</taxon>
        <taxon>Fungi</taxon>
        <taxon>Dikarya</taxon>
        <taxon>Ascomycota</taxon>
        <taxon>Pezizomycotina</taxon>
        <taxon>Sordariomycetes</taxon>
        <taxon>Hypocreomycetidae</taxon>
        <taxon>Microascales</taxon>
        <taxon>Microascaceae</taxon>
        <taxon>Lomentospora</taxon>
    </lineage>
</organism>
<name>A0A2N3N195_9PEZI</name>
<protein>
    <recommendedName>
        <fullName evidence="4">MARVEL domain-containing protein</fullName>
    </recommendedName>
</protein>
<keyword evidence="1" id="KW-0812">Transmembrane</keyword>
<comment type="caution">
    <text evidence="2">The sequence shown here is derived from an EMBL/GenBank/DDBJ whole genome shotgun (WGS) entry which is preliminary data.</text>
</comment>
<dbReference type="EMBL" id="NLAX01001036">
    <property type="protein sequence ID" value="PKS06197.1"/>
    <property type="molecule type" value="Genomic_DNA"/>
</dbReference>
<dbReference type="InParanoid" id="A0A2N3N195"/>